<feature type="domain" description="Cytochrome c" evidence="10">
    <location>
        <begin position="43"/>
        <end position="141"/>
    </location>
</feature>
<dbReference type="InterPro" id="IPR036909">
    <property type="entry name" value="Cyt_c-like_dom_sf"/>
</dbReference>
<keyword evidence="9" id="KW-0732">Signal</keyword>
<evidence type="ECO:0000259" key="10">
    <source>
        <dbReference type="PROSITE" id="PS51007"/>
    </source>
</evidence>
<dbReference type="OrthoDB" id="9811281at2"/>
<evidence type="ECO:0000313" key="11">
    <source>
        <dbReference type="EMBL" id="RKQ73710.1"/>
    </source>
</evidence>
<evidence type="ECO:0000256" key="5">
    <source>
        <dbReference type="ARBA" id="ARBA00022723"/>
    </source>
</evidence>
<dbReference type="PANTHER" id="PTHR35008:SF4">
    <property type="entry name" value="BLL4482 PROTEIN"/>
    <property type="match status" value="1"/>
</dbReference>
<dbReference type="Proteomes" id="UP000277424">
    <property type="component" value="Unassembled WGS sequence"/>
</dbReference>
<name>A0A420WRV0_9PROT</name>
<dbReference type="InterPro" id="IPR009056">
    <property type="entry name" value="Cyt_c-like_dom"/>
</dbReference>
<comment type="caution">
    <text evidence="11">The sequence shown here is derived from an EMBL/GenBank/DDBJ whole genome shotgun (WGS) entry which is preliminary data.</text>
</comment>
<evidence type="ECO:0000256" key="9">
    <source>
        <dbReference type="SAM" id="SignalP"/>
    </source>
</evidence>
<dbReference type="EMBL" id="RBIG01000001">
    <property type="protein sequence ID" value="RKQ73710.1"/>
    <property type="molecule type" value="Genomic_DNA"/>
</dbReference>
<dbReference type="PRINTS" id="PR00605">
    <property type="entry name" value="CYTCHROMECIC"/>
</dbReference>
<reference evidence="11 12" key="1">
    <citation type="submission" date="2018-10" db="EMBL/GenBank/DDBJ databases">
        <title>Comparative analysis of microorganisms from saline springs in Andes Mountain Range, Colombia.</title>
        <authorList>
            <person name="Rubin E."/>
        </authorList>
    </citation>
    <scope>NUCLEOTIDE SEQUENCE [LARGE SCALE GENOMIC DNA]</scope>
    <source>
        <strain evidence="11 12">USBA 36</strain>
    </source>
</reference>
<keyword evidence="4" id="KW-0679">Respiratory chain</keyword>
<keyword evidence="7 8" id="KW-0408">Iron</keyword>
<proteinExistence type="predicted"/>
<dbReference type="PROSITE" id="PS51007">
    <property type="entry name" value="CYTC"/>
    <property type="match status" value="1"/>
</dbReference>
<gene>
    <name evidence="11" type="ORF">BCL74_1501</name>
</gene>
<feature type="signal peptide" evidence="9">
    <location>
        <begin position="1"/>
        <end position="25"/>
    </location>
</feature>
<dbReference type="SUPFAM" id="SSF46626">
    <property type="entry name" value="Cytochrome c"/>
    <property type="match status" value="1"/>
</dbReference>
<dbReference type="InterPro" id="IPR051459">
    <property type="entry name" value="Cytochrome_c-type_DH"/>
</dbReference>
<keyword evidence="2" id="KW-0813">Transport</keyword>
<dbReference type="AlphaFoldDB" id="A0A420WRV0"/>
<feature type="chain" id="PRO_5019458849" evidence="9">
    <location>
        <begin position="26"/>
        <end position="158"/>
    </location>
</feature>
<evidence type="ECO:0000256" key="1">
    <source>
        <dbReference type="ARBA" id="ARBA00001926"/>
    </source>
</evidence>
<dbReference type="Pfam" id="PF00034">
    <property type="entry name" value="Cytochrom_C"/>
    <property type="match status" value="1"/>
</dbReference>
<dbReference type="Gene3D" id="1.10.760.10">
    <property type="entry name" value="Cytochrome c-like domain"/>
    <property type="match status" value="1"/>
</dbReference>
<comment type="cofactor">
    <cofactor evidence="1">
        <name>heme c</name>
        <dbReference type="ChEBI" id="CHEBI:61717"/>
    </cofactor>
</comment>
<accession>A0A420WRV0</accession>
<keyword evidence="5 8" id="KW-0479">Metal-binding</keyword>
<evidence type="ECO:0000256" key="7">
    <source>
        <dbReference type="ARBA" id="ARBA00023004"/>
    </source>
</evidence>
<dbReference type="GO" id="GO:0020037">
    <property type="term" value="F:heme binding"/>
    <property type="evidence" value="ECO:0007669"/>
    <property type="project" value="InterPro"/>
</dbReference>
<dbReference type="GO" id="GO:0009055">
    <property type="term" value="F:electron transfer activity"/>
    <property type="evidence" value="ECO:0007669"/>
    <property type="project" value="InterPro"/>
</dbReference>
<evidence type="ECO:0000256" key="3">
    <source>
        <dbReference type="ARBA" id="ARBA00022617"/>
    </source>
</evidence>
<evidence type="ECO:0000256" key="4">
    <source>
        <dbReference type="ARBA" id="ARBA00022660"/>
    </source>
</evidence>
<keyword evidence="3 8" id="KW-0349">Heme</keyword>
<evidence type="ECO:0000256" key="8">
    <source>
        <dbReference type="PROSITE-ProRule" id="PRU00433"/>
    </source>
</evidence>
<sequence length="158" mass="17109">MNRNRWLALGALLLVVAGAAVWQFAAPSPASGAMPPIDPGDTEQVALGRDVYAAQCAVCHGARLEGQPDWQVRLPNGRLPAPPHDASGHTWHHPDSQLFAITKYGIGPFAPQGYQSDMPAFEGVLSDAEIAAVLAFIKSTWPREIRQRHDSLNRNAIK</sequence>
<evidence type="ECO:0000256" key="6">
    <source>
        <dbReference type="ARBA" id="ARBA00022982"/>
    </source>
</evidence>
<evidence type="ECO:0000313" key="12">
    <source>
        <dbReference type="Proteomes" id="UP000277424"/>
    </source>
</evidence>
<dbReference type="InterPro" id="IPR008168">
    <property type="entry name" value="Cyt_C_IC"/>
</dbReference>
<keyword evidence="6" id="KW-0249">Electron transport</keyword>
<dbReference type="GO" id="GO:0005506">
    <property type="term" value="F:iron ion binding"/>
    <property type="evidence" value="ECO:0007669"/>
    <property type="project" value="InterPro"/>
</dbReference>
<evidence type="ECO:0000256" key="2">
    <source>
        <dbReference type="ARBA" id="ARBA00022448"/>
    </source>
</evidence>
<protein>
    <submittedName>
        <fullName evidence="11">Mono/diheme cytochrome c family protein</fullName>
    </submittedName>
</protein>
<dbReference type="PANTHER" id="PTHR35008">
    <property type="entry name" value="BLL4482 PROTEIN-RELATED"/>
    <property type="match status" value="1"/>
</dbReference>
<dbReference type="RefSeq" id="WP_121218730.1">
    <property type="nucleotide sequence ID" value="NZ_RBIG01000001.1"/>
</dbReference>
<organism evidence="11 12">
    <name type="scientific">Oceanibaculum indicum</name>
    <dbReference type="NCBI Taxonomy" id="526216"/>
    <lineage>
        <taxon>Bacteria</taxon>
        <taxon>Pseudomonadati</taxon>
        <taxon>Pseudomonadota</taxon>
        <taxon>Alphaproteobacteria</taxon>
        <taxon>Rhodospirillales</taxon>
        <taxon>Oceanibaculaceae</taxon>
        <taxon>Oceanibaculum</taxon>
    </lineage>
</organism>